<evidence type="ECO:0000313" key="3">
    <source>
        <dbReference type="EMBL" id="CAE6948617.1"/>
    </source>
</evidence>
<keyword evidence="4" id="KW-1185">Reference proteome</keyword>
<dbReference type="Proteomes" id="UP000604046">
    <property type="component" value="Unassembled WGS sequence"/>
</dbReference>
<feature type="domain" description="CSC1/OSCA1-like 7TM region" evidence="2">
    <location>
        <begin position="84"/>
        <end position="275"/>
    </location>
</feature>
<protein>
    <submittedName>
        <fullName evidence="3">RSN1 protein</fullName>
    </submittedName>
</protein>
<proteinExistence type="predicted"/>
<evidence type="ECO:0000259" key="2">
    <source>
        <dbReference type="Pfam" id="PF02714"/>
    </source>
</evidence>
<dbReference type="GO" id="GO:0016020">
    <property type="term" value="C:membrane"/>
    <property type="evidence" value="ECO:0007669"/>
    <property type="project" value="InterPro"/>
</dbReference>
<comment type="caution">
    <text evidence="3">The sequence shown here is derived from an EMBL/GenBank/DDBJ whole genome shotgun (WGS) entry which is preliminary data.</text>
</comment>
<organism evidence="3 4">
    <name type="scientific">Symbiodinium natans</name>
    <dbReference type="NCBI Taxonomy" id="878477"/>
    <lineage>
        <taxon>Eukaryota</taxon>
        <taxon>Sar</taxon>
        <taxon>Alveolata</taxon>
        <taxon>Dinophyceae</taxon>
        <taxon>Suessiales</taxon>
        <taxon>Symbiodiniaceae</taxon>
        <taxon>Symbiodinium</taxon>
    </lineage>
</organism>
<feature type="transmembrane region" description="Helical" evidence="1">
    <location>
        <begin position="76"/>
        <end position="93"/>
    </location>
</feature>
<feature type="transmembrane region" description="Helical" evidence="1">
    <location>
        <begin position="211"/>
        <end position="228"/>
    </location>
</feature>
<feature type="transmembrane region" description="Helical" evidence="1">
    <location>
        <begin position="105"/>
        <end position="133"/>
    </location>
</feature>
<keyword evidence="1" id="KW-0472">Membrane</keyword>
<dbReference type="InterPro" id="IPR003864">
    <property type="entry name" value="CSC1/OSCA1-like_7TM"/>
</dbReference>
<gene>
    <name evidence="3" type="primary">RSN1</name>
    <name evidence="3" type="ORF">SNAT2548_LOCUS1488</name>
</gene>
<dbReference type="OrthoDB" id="7933078at2759"/>
<dbReference type="Pfam" id="PF02714">
    <property type="entry name" value="RSN1_7TM"/>
    <property type="match status" value="1"/>
</dbReference>
<name>A0A812HDN1_9DINO</name>
<dbReference type="EMBL" id="CAJNDS010000082">
    <property type="protein sequence ID" value="CAE6948617.1"/>
    <property type="molecule type" value="Genomic_DNA"/>
</dbReference>
<reference evidence="3" key="1">
    <citation type="submission" date="2021-02" db="EMBL/GenBank/DDBJ databases">
        <authorList>
            <person name="Dougan E. K."/>
            <person name="Rhodes N."/>
            <person name="Thang M."/>
            <person name="Chan C."/>
        </authorList>
    </citation>
    <scope>NUCLEOTIDE SEQUENCE</scope>
</reference>
<keyword evidence="1" id="KW-0812">Transmembrane</keyword>
<accession>A0A812HDN1</accession>
<dbReference type="AlphaFoldDB" id="A0A812HDN1"/>
<sequence length="346" mass="38963">MSCKMTARLLGQPPAFYTVLHPAVCCAHCPSNCLESTPVCDRDPNMNPCQARKFRAHVTQVLHDRLMSTALADRELYGPRMVLINIFAMLFNFKSEVWNQRELQAWYFWFLVFFVIMVTVVGQDFVSFVSDVAKDPMSFPLLLADKMPSSTHYYLNFLGLQWVSHAMNLTRYIQVSKFVAFTKVWNDDDARKLSEPEDQDYYGMGSRSARFSTNLLIAIIFGTISPLMNLMAYVLGSLFLFLAAGLDLCPWFVNGRKQDSGGHFFVNQLNHVFIGGLEGRILYQGKTISRNLLAAAEAFSQQLTPDAQTRQETVEPILGLFSIALDSSSKSPSAVWRTSQGRLAGS</sequence>
<evidence type="ECO:0000313" key="4">
    <source>
        <dbReference type="Proteomes" id="UP000604046"/>
    </source>
</evidence>
<keyword evidence="1" id="KW-1133">Transmembrane helix</keyword>
<evidence type="ECO:0000256" key="1">
    <source>
        <dbReference type="SAM" id="Phobius"/>
    </source>
</evidence>